<dbReference type="Proteomes" id="UP000631418">
    <property type="component" value="Unassembled WGS sequence"/>
</dbReference>
<organism evidence="1 4">
    <name type="scientific">Clostridium beijerinckii</name>
    <name type="common">Clostridium MP</name>
    <dbReference type="NCBI Taxonomy" id="1520"/>
    <lineage>
        <taxon>Bacteria</taxon>
        <taxon>Bacillati</taxon>
        <taxon>Bacillota</taxon>
        <taxon>Clostridia</taxon>
        <taxon>Eubacteriales</taxon>
        <taxon>Clostridiaceae</taxon>
        <taxon>Clostridium</taxon>
    </lineage>
</organism>
<dbReference type="EMBL" id="JADOEF010000003">
    <property type="protein sequence ID" value="MBF7811569.1"/>
    <property type="molecule type" value="Genomic_DNA"/>
</dbReference>
<evidence type="ECO:0000313" key="2">
    <source>
        <dbReference type="EMBL" id="MBF7811922.1"/>
    </source>
</evidence>
<proteinExistence type="predicted"/>
<gene>
    <name evidence="1" type="ORF">IS491_23560</name>
    <name evidence="2" type="ORF">IS491_25355</name>
    <name evidence="3" type="ORF">IS491_25445</name>
</gene>
<dbReference type="RefSeq" id="WP_011968682.1">
    <property type="nucleotide sequence ID" value="NZ_CP073279.1"/>
</dbReference>
<reference evidence="1" key="1">
    <citation type="submission" date="2020-11" db="EMBL/GenBank/DDBJ databases">
        <authorList>
            <person name="Thieme N."/>
            <person name="Liebl W."/>
            <person name="Zverlov V."/>
        </authorList>
    </citation>
    <scope>NUCLEOTIDE SEQUENCE</scope>
    <source>
        <strain evidence="1">NT08</strain>
    </source>
</reference>
<name>A0AAE2UY19_CLOBE</name>
<evidence type="ECO:0000313" key="4">
    <source>
        <dbReference type="Proteomes" id="UP000631418"/>
    </source>
</evidence>
<dbReference type="EMBL" id="JADOEF010000004">
    <property type="protein sequence ID" value="MBF7811922.1"/>
    <property type="molecule type" value="Genomic_DNA"/>
</dbReference>
<dbReference type="AlphaFoldDB" id="A0AAE2UY19"/>
<evidence type="ECO:0000313" key="1">
    <source>
        <dbReference type="EMBL" id="MBF7811569.1"/>
    </source>
</evidence>
<accession>A0AAE2UY19</accession>
<comment type="caution">
    <text evidence="1">The sequence shown here is derived from an EMBL/GenBank/DDBJ whole genome shotgun (WGS) entry which is preliminary data.</text>
</comment>
<dbReference type="EMBL" id="JADOEF010000004">
    <property type="protein sequence ID" value="MBF7811940.1"/>
    <property type="molecule type" value="Genomic_DNA"/>
</dbReference>
<sequence>MNTSKDFIKFRQYVRSLSLSVNEQYMLEYLFEYTNVQYMYAYPKFSDLLLAFSTTSKNRISSTIKKLEKKKLLFVDRSFTNNRYHVVNAELFIHQGKHNDKNGTEAPLNGQVEFELTQEEKEVIDATNFTRNQAKSLLQLCNNKVDKLISMIKYVSNKANISNKFGYIKALLERGINIEDTKGNYPKKSISFVDNCSSRNYTEEWYQNIENRLLYGL</sequence>
<protein>
    <submittedName>
        <fullName evidence="1">Helix-turn-helix domain-containing protein</fullName>
    </submittedName>
</protein>
<evidence type="ECO:0000313" key="3">
    <source>
        <dbReference type="EMBL" id="MBF7811940.1"/>
    </source>
</evidence>
<dbReference type="OMA" id="FIKFRQY"/>